<dbReference type="PRINTS" id="PR01832">
    <property type="entry name" value="VEGFRECEPTOR"/>
</dbReference>
<feature type="domain" description="Ig-like" evidence="9">
    <location>
        <begin position="330"/>
        <end position="436"/>
    </location>
</feature>
<dbReference type="InterPro" id="IPR013106">
    <property type="entry name" value="Ig_V-set"/>
</dbReference>
<dbReference type="InterPro" id="IPR013098">
    <property type="entry name" value="Ig_I-set"/>
</dbReference>
<dbReference type="Gene3D" id="2.60.40.10">
    <property type="entry name" value="Immunoglobulins"/>
    <property type="match status" value="4"/>
</dbReference>
<dbReference type="GeneID" id="102800722"/>
<evidence type="ECO:0000256" key="4">
    <source>
        <dbReference type="ARBA" id="ARBA00023136"/>
    </source>
</evidence>
<dbReference type="InterPro" id="IPR051275">
    <property type="entry name" value="Cell_adhesion_signaling"/>
</dbReference>
<organism evidence="10 11">
    <name type="scientific">Saccoglossus kowalevskii</name>
    <name type="common">Acorn worm</name>
    <dbReference type="NCBI Taxonomy" id="10224"/>
    <lineage>
        <taxon>Eukaryota</taxon>
        <taxon>Metazoa</taxon>
        <taxon>Hemichordata</taxon>
        <taxon>Enteropneusta</taxon>
        <taxon>Harrimaniidae</taxon>
        <taxon>Saccoglossus</taxon>
    </lineage>
</organism>
<dbReference type="InterPro" id="IPR003598">
    <property type="entry name" value="Ig_sub2"/>
</dbReference>
<feature type="domain" description="Ig-like" evidence="9">
    <location>
        <begin position="33"/>
        <end position="140"/>
    </location>
</feature>
<keyword evidence="2" id="KW-0812">Transmembrane</keyword>
<sequence>AQTTQPPRWSTPRQPLQQQNSNTVGYGQDSQTAGVFSTSLLVGSNVEVINGTDAILQCNVTVDSLSPEITWLRGPVHGSACPIITFDQYGQHHYDPYDRHSFINNSSLLINTTVSNDTDTYWCEVQSAGITLFYDSLYLSVVVVPKEARILMPATVIENDTMVEMTCFTSNTVGVEYSWFVDGHHINKSEDHVIFDDKTLMFIMVTRYNTGQYNCCVHNIAGDVCSDTEMLEVLYLPDYPWPACHVAEGHYLEVGETIVITCQATDGNPNPSLTWFNGINPMDICNVEYIGEPTVTTSTCEWILKSEDNGQIYICNSTHDATDEITSYSPFIVNVDLKRYQQKNDKEIAQLTCQVSSNPAANITWFNSFFDPIINTTKTQILDWTVDTNTTSMLTIYDVTEMDYGEYICYATNVIGDIELIIILDGPPDQDRNTVTYNRPACNQSAPANVRKLHEITRHQKKQDINDDAFMMKEFNVYQGDFADK</sequence>
<keyword evidence="3" id="KW-1133">Transmembrane helix</keyword>
<evidence type="ECO:0000313" key="11">
    <source>
        <dbReference type="RefSeq" id="XP_006824070.1"/>
    </source>
</evidence>
<evidence type="ECO:0000256" key="5">
    <source>
        <dbReference type="ARBA" id="ARBA00023157"/>
    </source>
</evidence>
<dbReference type="Pfam" id="PF07679">
    <property type="entry name" value="I-set"/>
    <property type="match status" value="1"/>
</dbReference>
<dbReference type="Pfam" id="PF07686">
    <property type="entry name" value="V-set"/>
    <property type="match status" value="1"/>
</dbReference>
<keyword evidence="5" id="KW-1015">Disulfide bond</keyword>
<dbReference type="SMART" id="SM00409">
    <property type="entry name" value="IG"/>
    <property type="match status" value="4"/>
</dbReference>
<feature type="non-terminal residue" evidence="11">
    <location>
        <position position="1"/>
    </location>
</feature>
<dbReference type="InterPro" id="IPR007110">
    <property type="entry name" value="Ig-like_dom"/>
</dbReference>
<name>A0ABM0MVM9_SACKO</name>
<dbReference type="PANTHER" id="PTHR11640:SF31">
    <property type="entry name" value="IRREGULAR CHIASM C-ROUGHEST PROTEIN-RELATED"/>
    <property type="match status" value="1"/>
</dbReference>
<keyword evidence="10" id="KW-1185">Reference proteome</keyword>
<dbReference type="SMART" id="SM00408">
    <property type="entry name" value="IGc2"/>
    <property type="match status" value="4"/>
</dbReference>
<evidence type="ECO:0000256" key="1">
    <source>
        <dbReference type="ARBA" id="ARBA00004479"/>
    </source>
</evidence>
<gene>
    <name evidence="11" type="primary">LOC102800722</name>
</gene>
<dbReference type="Proteomes" id="UP000694865">
    <property type="component" value="Unplaced"/>
</dbReference>
<reference evidence="11" key="1">
    <citation type="submission" date="2025-08" db="UniProtKB">
        <authorList>
            <consortium name="RefSeq"/>
        </authorList>
    </citation>
    <scope>IDENTIFICATION</scope>
    <source>
        <tissue evidence="11">Testes</tissue>
    </source>
</reference>
<evidence type="ECO:0000313" key="10">
    <source>
        <dbReference type="Proteomes" id="UP000694865"/>
    </source>
</evidence>
<feature type="domain" description="Ig-like" evidence="9">
    <location>
        <begin position="145"/>
        <end position="232"/>
    </location>
</feature>
<dbReference type="CDD" id="cd00096">
    <property type="entry name" value="Ig"/>
    <property type="match status" value="2"/>
</dbReference>
<protein>
    <submittedName>
        <fullName evidence="11">Carcinoembryonic antigen-related cell adhesion molecule 5-like</fullName>
    </submittedName>
</protein>
<keyword evidence="4" id="KW-0472">Membrane</keyword>
<dbReference type="Pfam" id="PF13927">
    <property type="entry name" value="Ig_3"/>
    <property type="match status" value="1"/>
</dbReference>
<dbReference type="InterPro" id="IPR013783">
    <property type="entry name" value="Ig-like_fold"/>
</dbReference>
<feature type="region of interest" description="Disordered" evidence="8">
    <location>
        <begin position="1"/>
        <end position="29"/>
    </location>
</feature>
<dbReference type="InterPro" id="IPR036179">
    <property type="entry name" value="Ig-like_dom_sf"/>
</dbReference>
<dbReference type="RefSeq" id="XP_006824070.1">
    <property type="nucleotide sequence ID" value="XM_006824007.1"/>
</dbReference>
<proteinExistence type="predicted"/>
<evidence type="ECO:0000256" key="8">
    <source>
        <dbReference type="SAM" id="MobiDB-lite"/>
    </source>
</evidence>
<accession>A0ABM0MVM9</accession>
<keyword evidence="7" id="KW-0393">Immunoglobulin domain</keyword>
<dbReference type="PANTHER" id="PTHR11640">
    <property type="entry name" value="NEPHRIN"/>
    <property type="match status" value="1"/>
</dbReference>
<evidence type="ECO:0000259" key="9">
    <source>
        <dbReference type="PROSITE" id="PS50835"/>
    </source>
</evidence>
<evidence type="ECO:0000256" key="7">
    <source>
        <dbReference type="ARBA" id="ARBA00023319"/>
    </source>
</evidence>
<dbReference type="InterPro" id="IPR003599">
    <property type="entry name" value="Ig_sub"/>
</dbReference>
<comment type="subcellular location">
    <subcellularLocation>
        <location evidence="1">Membrane</location>
        <topology evidence="1">Single-pass type I membrane protein</topology>
    </subcellularLocation>
</comment>
<evidence type="ECO:0000256" key="3">
    <source>
        <dbReference type="ARBA" id="ARBA00022989"/>
    </source>
</evidence>
<dbReference type="InterPro" id="IPR013162">
    <property type="entry name" value="CD80_C2-set"/>
</dbReference>
<dbReference type="Pfam" id="PF08205">
    <property type="entry name" value="C2-set_2"/>
    <property type="match status" value="1"/>
</dbReference>
<evidence type="ECO:0000256" key="6">
    <source>
        <dbReference type="ARBA" id="ARBA00023180"/>
    </source>
</evidence>
<evidence type="ECO:0000256" key="2">
    <source>
        <dbReference type="ARBA" id="ARBA00022692"/>
    </source>
</evidence>
<feature type="domain" description="Ig-like" evidence="9">
    <location>
        <begin position="242"/>
        <end position="326"/>
    </location>
</feature>
<keyword evidence="6" id="KW-0325">Glycoprotein</keyword>
<dbReference type="SUPFAM" id="SSF48726">
    <property type="entry name" value="Immunoglobulin"/>
    <property type="match status" value="3"/>
</dbReference>
<dbReference type="PROSITE" id="PS50835">
    <property type="entry name" value="IG_LIKE"/>
    <property type="match status" value="4"/>
</dbReference>